<proteinExistence type="predicted"/>
<comment type="caution">
    <text evidence="2">The sequence shown here is derived from an EMBL/GenBank/DDBJ whole genome shotgun (WGS) entry which is preliminary data.</text>
</comment>
<dbReference type="RefSeq" id="XP_066714547.1">
    <property type="nucleotide sequence ID" value="XM_066859060.1"/>
</dbReference>
<evidence type="ECO:0000256" key="1">
    <source>
        <dbReference type="SAM" id="Phobius"/>
    </source>
</evidence>
<evidence type="ECO:0000313" key="2">
    <source>
        <dbReference type="EMBL" id="KAK8061285.1"/>
    </source>
</evidence>
<keyword evidence="3" id="KW-1185">Reference proteome</keyword>
<dbReference type="GeneID" id="92092123"/>
<protein>
    <submittedName>
        <fullName evidence="2">Uncharacterized protein</fullName>
    </submittedName>
</protein>
<organism evidence="2 3">
    <name type="scientific">Apiospora phragmitis</name>
    <dbReference type="NCBI Taxonomy" id="2905665"/>
    <lineage>
        <taxon>Eukaryota</taxon>
        <taxon>Fungi</taxon>
        <taxon>Dikarya</taxon>
        <taxon>Ascomycota</taxon>
        <taxon>Pezizomycotina</taxon>
        <taxon>Sordariomycetes</taxon>
        <taxon>Xylariomycetidae</taxon>
        <taxon>Amphisphaeriales</taxon>
        <taxon>Apiosporaceae</taxon>
        <taxon>Apiospora</taxon>
    </lineage>
</organism>
<accession>A0ABR1UQU5</accession>
<name>A0ABR1UQU5_9PEZI</name>
<dbReference type="EMBL" id="JAQQWL010000008">
    <property type="protein sequence ID" value="KAK8061285.1"/>
    <property type="molecule type" value="Genomic_DNA"/>
</dbReference>
<dbReference type="Proteomes" id="UP001480595">
    <property type="component" value="Unassembled WGS sequence"/>
</dbReference>
<evidence type="ECO:0000313" key="3">
    <source>
        <dbReference type="Proteomes" id="UP001480595"/>
    </source>
</evidence>
<keyword evidence="1" id="KW-1133">Transmembrane helix</keyword>
<sequence>MINTDSPLKQIFNAYAIRTLGVDDDYVRIIQIVGAFYVMLSQLVTGVLEFDMTGVMAQPRHSLETPPARVDPNIKTHPSRPFKRFIDRPDTYTFLYIFRWNAAATEKHSH</sequence>
<feature type="transmembrane region" description="Helical" evidence="1">
    <location>
        <begin position="29"/>
        <end position="50"/>
    </location>
</feature>
<gene>
    <name evidence="2" type="ORF">PG994_007651</name>
</gene>
<reference evidence="2 3" key="1">
    <citation type="submission" date="2023-01" db="EMBL/GenBank/DDBJ databases">
        <title>Analysis of 21 Apiospora genomes using comparative genomics revels a genus with tremendous synthesis potential of carbohydrate active enzymes and secondary metabolites.</title>
        <authorList>
            <person name="Sorensen T."/>
        </authorList>
    </citation>
    <scope>NUCLEOTIDE SEQUENCE [LARGE SCALE GENOMIC DNA]</scope>
    <source>
        <strain evidence="2 3">CBS 135458</strain>
    </source>
</reference>
<keyword evidence="1" id="KW-0812">Transmembrane</keyword>
<keyword evidence="1" id="KW-0472">Membrane</keyword>